<feature type="signal peptide" evidence="2">
    <location>
        <begin position="1"/>
        <end position="19"/>
    </location>
</feature>
<sequence>MKRVNKKLLLAATITALLAGCDSGGINIEPETNDNSVDEGGNDNDGNNSGDNPCASYEEGGENVRGSFDADSGDCTYSASFVDSGNPLTTDLFIPALDNDGVHIFEGSLFVGRNFDDDATMAAAGIAEGGDGTKLTVEAGSTIAFPDNTKFAVINRGSQIFAVGTENAPITFTSTSDAVDNAVAYDDVQQWGGLVINGFGVTNKCAYTGNLDDGSLALESECHVLAEGAAGKDQSNYGGDNNEDSSGQLEYFMVKHTGAEVANGDELNGITFSGVGSETIIRNLQAYSTYDDGIEFFGGAANVENFVGLYVRDDSIDIDEGYRGSITNALVIQAEADGNHCIESDGIGSYDGDTDYSDVIGEGINSRPKIDGLTCIISAQETGTHGAGAGWRFREGIFPQITNSMVVASFSADENGEDGSNYCLRLESEESRTEAEAADSAIRMESVIFACEDRTRTDMDDNGTPEDTSDDFPLMDVETWAVDSGNVFADISGEVNPTAIASTQLQLLEGTPSFYSIDTASMMVDGESIAISPVVGATDESDDAAARAYFGALSQGDLDWTLGWTYGLHDGNRAEALWFEQ</sequence>
<name>A0ABW5EBX8_9GAMM</name>
<feature type="region of interest" description="Disordered" evidence="1">
    <location>
        <begin position="29"/>
        <end position="65"/>
    </location>
</feature>
<dbReference type="PROSITE" id="PS51257">
    <property type="entry name" value="PROKAR_LIPOPROTEIN"/>
    <property type="match status" value="1"/>
</dbReference>
<reference evidence="4" key="1">
    <citation type="journal article" date="2019" name="Int. J. Syst. Evol. Microbiol.">
        <title>The Global Catalogue of Microorganisms (GCM) 10K type strain sequencing project: providing services to taxonomists for standard genome sequencing and annotation.</title>
        <authorList>
            <consortium name="The Broad Institute Genomics Platform"/>
            <consortium name="The Broad Institute Genome Sequencing Center for Infectious Disease"/>
            <person name="Wu L."/>
            <person name="Ma J."/>
        </authorList>
    </citation>
    <scope>NUCLEOTIDE SEQUENCE [LARGE SCALE GENOMIC DNA]</scope>
    <source>
        <strain evidence="4">KCTC 12848</strain>
    </source>
</reference>
<keyword evidence="3" id="KW-0723">Serine/threonine-protein kinase</keyword>
<gene>
    <name evidence="3" type="ORF">ACFSKX_10960</name>
</gene>
<organism evidence="3 4">
    <name type="scientific">Microbulbifer halophilus</name>
    <dbReference type="NCBI Taxonomy" id="453963"/>
    <lineage>
        <taxon>Bacteria</taxon>
        <taxon>Pseudomonadati</taxon>
        <taxon>Pseudomonadota</taxon>
        <taxon>Gammaproteobacteria</taxon>
        <taxon>Cellvibrionales</taxon>
        <taxon>Microbulbiferaceae</taxon>
        <taxon>Microbulbifer</taxon>
    </lineage>
</organism>
<keyword evidence="4" id="KW-1185">Reference proteome</keyword>
<feature type="compositionally biased region" description="Low complexity" evidence="1">
    <location>
        <begin position="43"/>
        <end position="52"/>
    </location>
</feature>
<evidence type="ECO:0000313" key="3">
    <source>
        <dbReference type="EMBL" id="MFD2310937.1"/>
    </source>
</evidence>
<keyword evidence="2" id="KW-0732">Signal</keyword>
<dbReference type="PANTHER" id="PTHR41339">
    <property type="entry name" value="LIPL48"/>
    <property type="match status" value="1"/>
</dbReference>
<keyword evidence="3" id="KW-0418">Kinase</keyword>
<evidence type="ECO:0000313" key="4">
    <source>
        <dbReference type="Proteomes" id="UP001597425"/>
    </source>
</evidence>
<dbReference type="PANTHER" id="PTHR41339:SF1">
    <property type="entry name" value="SECRETED PROTEIN"/>
    <property type="match status" value="1"/>
</dbReference>
<evidence type="ECO:0000256" key="2">
    <source>
        <dbReference type="SAM" id="SignalP"/>
    </source>
</evidence>
<protein>
    <submittedName>
        <fullName evidence="3">Serine/threonine protein kinase</fullName>
    </submittedName>
</protein>
<dbReference type="GO" id="GO:0004674">
    <property type="term" value="F:protein serine/threonine kinase activity"/>
    <property type="evidence" value="ECO:0007669"/>
    <property type="project" value="UniProtKB-KW"/>
</dbReference>
<accession>A0ABW5EBX8</accession>
<comment type="caution">
    <text evidence="3">The sequence shown here is derived from an EMBL/GenBank/DDBJ whole genome shotgun (WGS) entry which is preliminary data.</text>
</comment>
<dbReference type="EMBL" id="JBHUJD010000012">
    <property type="protein sequence ID" value="MFD2310937.1"/>
    <property type="molecule type" value="Genomic_DNA"/>
</dbReference>
<keyword evidence="3" id="KW-0808">Transferase</keyword>
<proteinExistence type="predicted"/>
<dbReference type="Proteomes" id="UP001597425">
    <property type="component" value="Unassembled WGS sequence"/>
</dbReference>
<evidence type="ECO:0000256" key="1">
    <source>
        <dbReference type="SAM" id="MobiDB-lite"/>
    </source>
</evidence>
<feature type="chain" id="PRO_5046558780" evidence="2">
    <location>
        <begin position="20"/>
        <end position="581"/>
    </location>
</feature>
<dbReference type="RefSeq" id="WP_265720987.1">
    <property type="nucleotide sequence ID" value="NZ_JAPIVK010000007.1"/>
</dbReference>